<reference evidence="1" key="1">
    <citation type="journal article" date="2020" name="Stud. Mycol.">
        <title>101 Dothideomycetes genomes: a test case for predicting lifestyles and emergence of pathogens.</title>
        <authorList>
            <person name="Haridas S."/>
            <person name="Albert R."/>
            <person name="Binder M."/>
            <person name="Bloem J."/>
            <person name="Labutti K."/>
            <person name="Salamov A."/>
            <person name="Andreopoulos B."/>
            <person name="Baker S."/>
            <person name="Barry K."/>
            <person name="Bills G."/>
            <person name="Bluhm B."/>
            <person name="Cannon C."/>
            <person name="Castanera R."/>
            <person name="Culley D."/>
            <person name="Daum C."/>
            <person name="Ezra D."/>
            <person name="Gonzalez J."/>
            <person name="Henrissat B."/>
            <person name="Kuo A."/>
            <person name="Liang C."/>
            <person name="Lipzen A."/>
            <person name="Lutzoni F."/>
            <person name="Magnuson J."/>
            <person name="Mondo S."/>
            <person name="Nolan M."/>
            <person name="Ohm R."/>
            <person name="Pangilinan J."/>
            <person name="Park H.-J."/>
            <person name="Ramirez L."/>
            <person name="Alfaro M."/>
            <person name="Sun H."/>
            <person name="Tritt A."/>
            <person name="Yoshinaga Y."/>
            <person name="Zwiers L.-H."/>
            <person name="Turgeon B."/>
            <person name="Goodwin S."/>
            <person name="Spatafora J."/>
            <person name="Crous P."/>
            <person name="Grigoriev I."/>
        </authorList>
    </citation>
    <scope>NUCLEOTIDE SEQUENCE</scope>
    <source>
        <strain evidence="1">ATCC 200398</strain>
    </source>
</reference>
<protein>
    <submittedName>
        <fullName evidence="1">Uncharacterized protein</fullName>
    </submittedName>
</protein>
<organism evidence="1 2">
    <name type="scientific">Lindgomyces ingoldianus</name>
    <dbReference type="NCBI Taxonomy" id="673940"/>
    <lineage>
        <taxon>Eukaryota</taxon>
        <taxon>Fungi</taxon>
        <taxon>Dikarya</taxon>
        <taxon>Ascomycota</taxon>
        <taxon>Pezizomycotina</taxon>
        <taxon>Dothideomycetes</taxon>
        <taxon>Pleosporomycetidae</taxon>
        <taxon>Pleosporales</taxon>
        <taxon>Lindgomycetaceae</taxon>
        <taxon>Lindgomyces</taxon>
    </lineage>
</organism>
<gene>
    <name evidence="1" type="ORF">BDR25DRAFT_301511</name>
</gene>
<keyword evidence="2" id="KW-1185">Reference proteome</keyword>
<proteinExistence type="predicted"/>
<name>A0ACB6R6R9_9PLEO</name>
<comment type="caution">
    <text evidence="1">The sequence shown here is derived from an EMBL/GenBank/DDBJ whole genome shotgun (WGS) entry which is preliminary data.</text>
</comment>
<sequence length="891" mass="98171">MASVPSEPLAVSTSPSRTSPDGIGLVVESEARLPSLLSYDASSPSSTATTLHQSSSPHASTEERASVGPDSSIAQGGGHSSGSSTLASASHICERFRLAELDRDELCRTVEEVKANAEEERAIADRLKHEGAKSGVQLSVTEAKLRVLQLKQDMQAAGVESPKRSSVGLFKKVCSTDLLFLIDTTGSMAGHINAAKEQVKSIVNDIEVTFLNEANVRIAVVAYRDHSDNPNIQFLDFTDADRVRAFLNGLTAYGGGDEPEDVLGGIRQALNASWKQQTRCIIHIADAPPHGHSLQNSPIGGDSYPKPGSEPHRLKHETLLKQMVELKINYALLRINSTTDQMAFTFLQAYAAASADCSLHKSNMFYNEARSLAAKTQSGNSKRSAAKSGPLFEEAELGTTFSALRHLVVKMVTTSASRTAVRSTTRSSTGKLTDKKLDMHLAAINEDEDDVGHARLETTPPQWDRLSWFNDTLMVEGFSPDVVVHGDNTLDDMMAHDDNILMSITELTIHKRSRPFAQGAMRVAFYARTAASTNRFVVKSFKRGRKRLAHLAEDMRCQALCKAFTLEFNALSGEDHGIDFIVTTCLKGMLGMGSDDECMSLEPFIEGTYVKYNNNCGYVNEDDPSDRFNQAAQAFSHFTFERSRGCFLVSDLQGVGHRLTDPAIHTLDPERFKLSDTNLGKEGFKFFFATHVCNDICRKLGLESNASMLMSGNYTFKEKWPSIDNTVCCSNKLCGRIVSLVSAKESDNFPGYHWCDGCWPQLCSSVVKWICIAPGPHHEFEVSEFFSESQGRGMPRKCPEHREKDAITLVARRAVPKPVQKSALPPASRSIYSRIFPCFAAESSTVRRMPPSKQPQMRTVAQHPRPRKQDASLWDRMKFASRKKSSTSKKS</sequence>
<accession>A0ACB6R6R9</accession>
<evidence type="ECO:0000313" key="2">
    <source>
        <dbReference type="Proteomes" id="UP000799755"/>
    </source>
</evidence>
<dbReference type="EMBL" id="MU003497">
    <property type="protein sequence ID" value="KAF2474959.1"/>
    <property type="molecule type" value="Genomic_DNA"/>
</dbReference>
<evidence type="ECO:0000313" key="1">
    <source>
        <dbReference type="EMBL" id="KAF2474959.1"/>
    </source>
</evidence>
<dbReference type="Proteomes" id="UP000799755">
    <property type="component" value="Unassembled WGS sequence"/>
</dbReference>